<dbReference type="InterPro" id="IPR012675">
    <property type="entry name" value="Beta-grasp_dom_sf"/>
</dbReference>
<evidence type="ECO:0000256" key="5">
    <source>
        <dbReference type="ARBA" id="ARBA00022827"/>
    </source>
</evidence>
<evidence type="ECO:0000259" key="10">
    <source>
        <dbReference type="PROSITE" id="PS51384"/>
    </source>
</evidence>
<evidence type="ECO:0000313" key="11">
    <source>
        <dbReference type="EMBL" id="SFF53302.1"/>
    </source>
</evidence>
<dbReference type="GO" id="GO:0050660">
    <property type="term" value="F:flavin adenine dinucleotide binding"/>
    <property type="evidence" value="ECO:0007669"/>
    <property type="project" value="TreeGrafter"/>
</dbReference>
<keyword evidence="3" id="KW-0001">2Fe-2S</keyword>
<dbReference type="OrthoDB" id="9806195at2"/>
<dbReference type="PRINTS" id="PR00410">
    <property type="entry name" value="PHEHYDRXLASE"/>
</dbReference>
<comment type="cofactor">
    <cofactor evidence="1">
        <name>FAD</name>
        <dbReference type="ChEBI" id="CHEBI:57692"/>
    </cofactor>
</comment>
<dbReference type="GO" id="GO:0016491">
    <property type="term" value="F:oxidoreductase activity"/>
    <property type="evidence" value="ECO:0007669"/>
    <property type="project" value="UniProtKB-KW"/>
</dbReference>
<name>A0A1I2JEN7_9GAMM</name>
<dbReference type="SUPFAM" id="SSF63380">
    <property type="entry name" value="Riboflavin synthase domain-like"/>
    <property type="match status" value="1"/>
</dbReference>
<evidence type="ECO:0000256" key="4">
    <source>
        <dbReference type="ARBA" id="ARBA00022723"/>
    </source>
</evidence>
<evidence type="ECO:0000256" key="8">
    <source>
        <dbReference type="ARBA" id="ARBA00023014"/>
    </source>
</evidence>
<evidence type="ECO:0000256" key="7">
    <source>
        <dbReference type="ARBA" id="ARBA00023004"/>
    </source>
</evidence>
<dbReference type="Pfam" id="PF00970">
    <property type="entry name" value="FAD_binding_6"/>
    <property type="match status" value="1"/>
</dbReference>
<dbReference type="Pfam" id="PF00175">
    <property type="entry name" value="NAD_binding_1"/>
    <property type="match status" value="1"/>
</dbReference>
<dbReference type="Gene3D" id="2.40.30.10">
    <property type="entry name" value="Translation factors"/>
    <property type="match status" value="1"/>
</dbReference>
<evidence type="ECO:0000256" key="6">
    <source>
        <dbReference type="ARBA" id="ARBA00023002"/>
    </source>
</evidence>
<organism evidence="11 12">
    <name type="scientific">Fontimonas thermophila</name>
    <dbReference type="NCBI Taxonomy" id="1076937"/>
    <lineage>
        <taxon>Bacteria</taxon>
        <taxon>Pseudomonadati</taxon>
        <taxon>Pseudomonadota</taxon>
        <taxon>Gammaproteobacteria</taxon>
        <taxon>Nevskiales</taxon>
        <taxon>Nevskiaceae</taxon>
        <taxon>Fontimonas</taxon>
    </lineage>
</organism>
<dbReference type="InterPro" id="IPR039261">
    <property type="entry name" value="FNR_nucleotide-bd"/>
</dbReference>
<evidence type="ECO:0000259" key="9">
    <source>
        <dbReference type="PROSITE" id="PS51085"/>
    </source>
</evidence>
<dbReference type="Gene3D" id="3.40.50.80">
    <property type="entry name" value="Nucleotide-binding domain of ferredoxin-NADP reductase (FNR) module"/>
    <property type="match status" value="1"/>
</dbReference>
<dbReference type="InterPro" id="IPR008333">
    <property type="entry name" value="Cbr1-like_FAD-bd_dom"/>
</dbReference>
<dbReference type="SUPFAM" id="SSF52343">
    <property type="entry name" value="Ferredoxin reductase-like, C-terminal NADP-linked domain"/>
    <property type="match status" value="1"/>
</dbReference>
<dbReference type="InterPro" id="IPR050415">
    <property type="entry name" value="MRET"/>
</dbReference>
<accession>A0A1I2JEN7</accession>
<dbReference type="PROSITE" id="PS51384">
    <property type="entry name" value="FAD_FR"/>
    <property type="match status" value="1"/>
</dbReference>
<dbReference type="PANTHER" id="PTHR47354">
    <property type="entry name" value="NADH OXIDOREDUCTASE HCR"/>
    <property type="match status" value="1"/>
</dbReference>
<keyword evidence="8" id="KW-0411">Iron-sulfur</keyword>
<evidence type="ECO:0000256" key="2">
    <source>
        <dbReference type="ARBA" id="ARBA00022630"/>
    </source>
</evidence>
<dbReference type="InterPro" id="IPR017927">
    <property type="entry name" value="FAD-bd_FR_type"/>
</dbReference>
<sequence>MFFSHPRRITLPRPAGSARRWATPAAITARGVRVTDIRRETDDAVTLTLATEDGRPLPFRAGQYLTHCFNIDGAEVRRAYSLSVAEGEPPACTVKLLPGGLVSQYVVTRLKIGARYRVLGPSGDFVLTPGERGPLVMLAAGSGITPIISLIETALRADPQRRVRLLYINRDPARTLFDARLRAAQARYPRFEWTPWYTASAGRPDAARLAELLQPEIDAQIYLCGPQPLMDAATAGLRAAGVAAARIRRERFIPAPRHQQRPTAPVEIRFLRSGRTIVQRPGESILEAGLRAGLALPFSCTVGGCGHCRVRIRDGEVCLDEPNCLSADERAAGWTLACSACALTPLTVDA</sequence>
<dbReference type="GO" id="GO:0046872">
    <property type="term" value="F:metal ion binding"/>
    <property type="evidence" value="ECO:0007669"/>
    <property type="project" value="UniProtKB-KW"/>
</dbReference>
<feature type="domain" description="FAD-binding FR-type" evidence="10">
    <location>
        <begin position="27"/>
        <end position="128"/>
    </location>
</feature>
<dbReference type="GO" id="GO:0051537">
    <property type="term" value="F:2 iron, 2 sulfur cluster binding"/>
    <property type="evidence" value="ECO:0007669"/>
    <property type="project" value="UniProtKB-KW"/>
</dbReference>
<dbReference type="InterPro" id="IPR001433">
    <property type="entry name" value="OxRdtase_FAD/NAD-bd"/>
</dbReference>
<dbReference type="Proteomes" id="UP000199771">
    <property type="component" value="Unassembled WGS sequence"/>
</dbReference>
<dbReference type="Pfam" id="PF00111">
    <property type="entry name" value="Fer2"/>
    <property type="match status" value="1"/>
</dbReference>
<keyword evidence="4" id="KW-0479">Metal-binding</keyword>
<dbReference type="InterPro" id="IPR017938">
    <property type="entry name" value="Riboflavin_synthase-like_b-brl"/>
</dbReference>
<dbReference type="PANTHER" id="PTHR47354:SF8">
    <property type="entry name" value="1,2-PHENYLACETYL-COA EPOXIDASE, SUBUNIT E"/>
    <property type="match status" value="1"/>
</dbReference>
<dbReference type="SUPFAM" id="SSF54292">
    <property type="entry name" value="2Fe-2S ferredoxin-like"/>
    <property type="match status" value="1"/>
</dbReference>
<evidence type="ECO:0000313" key="12">
    <source>
        <dbReference type="Proteomes" id="UP000199771"/>
    </source>
</evidence>
<dbReference type="CDD" id="cd06214">
    <property type="entry name" value="PA_degradation_oxidoreductase_like"/>
    <property type="match status" value="1"/>
</dbReference>
<protein>
    <submittedName>
        <fullName evidence="11">Ring-1,2-phenylacetyl-CoA epoxidase subunit PaaE</fullName>
    </submittedName>
</protein>
<dbReference type="EMBL" id="FOOC01000007">
    <property type="protein sequence ID" value="SFF53302.1"/>
    <property type="molecule type" value="Genomic_DNA"/>
</dbReference>
<keyword evidence="7" id="KW-0408">Iron</keyword>
<keyword evidence="5" id="KW-0274">FAD</keyword>
<evidence type="ECO:0000256" key="3">
    <source>
        <dbReference type="ARBA" id="ARBA00022714"/>
    </source>
</evidence>
<dbReference type="CDD" id="cd00207">
    <property type="entry name" value="fer2"/>
    <property type="match status" value="1"/>
</dbReference>
<dbReference type="InterPro" id="IPR036010">
    <property type="entry name" value="2Fe-2S_ferredoxin-like_sf"/>
</dbReference>
<keyword evidence="6" id="KW-0560">Oxidoreductase</keyword>
<dbReference type="AlphaFoldDB" id="A0A1I2JEN7"/>
<evidence type="ECO:0000256" key="1">
    <source>
        <dbReference type="ARBA" id="ARBA00001974"/>
    </source>
</evidence>
<reference evidence="11 12" key="1">
    <citation type="submission" date="2016-10" db="EMBL/GenBank/DDBJ databases">
        <authorList>
            <person name="de Groot N.N."/>
        </authorList>
    </citation>
    <scope>NUCLEOTIDE SEQUENCE [LARGE SCALE GENOMIC DNA]</scope>
    <source>
        <strain evidence="11 12">DSM 23609</strain>
    </source>
</reference>
<dbReference type="InterPro" id="IPR001041">
    <property type="entry name" value="2Fe-2S_ferredoxin-type"/>
</dbReference>
<keyword evidence="2" id="KW-0285">Flavoprotein</keyword>
<feature type="domain" description="2Fe-2S ferredoxin-type" evidence="9">
    <location>
        <begin position="266"/>
        <end position="350"/>
    </location>
</feature>
<keyword evidence="12" id="KW-1185">Reference proteome</keyword>
<dbReference type="Gene3D" id="3.10.20.30">
    <property type="match status" value="1"/>
</dbReference>
<gene>
    <name evidence="11" type="ORF">SAMN04488120_10775</name>
</gene>
<proteinExistence type="predicted"/>
<dbReference type="STRING" id="1076937.SAMN04488120_10775"/>
<dbReference type="PROSITE" id="PS51085">
    <property type="entry name" value="2FE2S_FER_2"/>
    <property type="match status" value="1"/>
</dbReference>
<dbReference type="RefSeq" id="WP_091533834.1">
    <property type="nucleotide sequence ID" value="NZ_FOOC01000007.1"/>
</dbReference>